<gene>
    <name evidence="1" type="ORF">EC1118_1E8_0650g</name>
</gene>
<dbReference type="EMBL" id="FN393067">
    <property type="protein sequence ID" value="CAY79142.1"/>
    <property type="molecule type" value="Genomic_DNA"/>
</dbReference>
<organism evidence="1">
    <name type="scientific">Saccharomyces cerevisiae (strain Lalvin EC1118 / Prise de mousse)</name>
    <name type="common">Baker's yeast</name>
    <dbReference type="NCBI Taxonomy" id="643680"/>
    <lineage>
        <taxon>Eukaryota</taxon>
        <taxon>Fungi</taxon>
        <taxon>Dikarya</taxon>
        <taxon>Ascomycota</taxon>
        <taxon>Saccharomycotina</taxon>
        <taxon>Saccharomycetes</taxon>
        <taxon>Saccharomycetales</taxon>
        <taxon>Saccharomycetaceae</taxon>
        <taxon>Saccharomyces</taxon>
    </lineage>
</organism>
<dbReference type="AlphaFoldDB" id="C8Z6X6"/>
<sequence length="65" mass="7490">MMHVCSLLVSFDVVKSLTQSVKHLSTRLEYKRMKSFICFCSTTFWNSCCSLEFNASIFTVLSYCS</sequence>
<protein>
    <submittedName>
        <fullName evidence="1">EC1118_1E8_0650p</fullName>
    </submittedName>
</protein>
<name>C8Z6X6_YEAS8</name>
<proteinExistence type="predicted"/>
<reference evidence="1" key="1">
    <citation type="journal article" date="2009" name="Proc. Natl. Acad. Sci. U.S.A.">
        <title>Eukaryote-to-eukaryote gene transfer events revealed by the genome sequence of the wine yeast Saccharomyces cerevisiae EC1118.</title>
        <authorList>
            <person name="Novo M."/>
            <person name="Bigey F."/>
            <person name="Beyne E."/>
            <person name="Galeote V."/>
            <person name="Gavory F."/>
            <person name="Mallet S."/>
            <person name="Cambot B."/>
            <person name="Legras J.L."/>
            <person name="Wincker P."/>
            <person name="Casaregola S."/>
            <person name="Dequin S."/>
        </authorList>
    </citation>
    <scope>NUCLEOTIDE SEQUENCE [LARGE SCALE GENOMIC DNA]</scope>
    <source>
        <strain evidence="1">Lalvin EC1118</strain>
        <strain>Lalvin EC1118 / Prise de mousse</strain>
    </source>
</reference>
<evidence type="ECO:0000313" key="1">
    <source>
        <dbReference type="EMBL" id="CAY79142.1"/>
    </source>
</evidence>
<accession>C8Z6X6</accession>
<dbReference type="HOGENOM" id="CLU_2850987_0_0_1"/>